<sequence length="202" mass="23479">MDSSTTVKVLLAAAAFHELEQDAWAKVEESGYEHHEYPRHKVIEGNKLVENPTPFDMMASVIVVFVMTPSQLKKYDDLFFAEHLSELDFRIDVHKATIHAERDNDKSERIVQYDLDMEASDVDKFLEQSHEITSHRYFDSIWKQGDARREQDEEGADCHTEPLQTHGCACLKHMRAWSQKLNLLWCPTCKPDPDQARMEEDD</sequence>
<reference evidence="2" key="1">
    <citation type="journal article" date="2013" name="Genome Announc.">
        <title>Draft genome sequence of the basidiomycetous yeast-like fungus Pseudozyma hubeiensis SY62, which produces an abundant amount of the biosurfactant mannosylerythritol lipids.</title>
        <authorList>
            <person name="Konishi M."/>
            <person name="Hatada Y."/>
            <person name="Horiuchi J."/>
        </authorList>
    </citation>
    <scope>NUCLEOTIDE SEQUENCE [LARGE SCALE GENOMIC DNA]</scope>
    <source>
        <strain evidence="2">SY62</strain>
    </source>
</reference>
<name>R9P3T3_PSEHS</name>
<proteinExistence type="predicted"/>
<evidence type="ECO:0000313" key="2">
    <source>
        <dbReference type="Proteomes" id="UP000014071"/>
    </source>
</evidence>
<gene>
    <name evidence="1" type="ORF">PHSY_003470</name>
</gene>
<accession>R9P3T3</accession>
<dbReference type="AlphaFoldDB" id="R9P3T3"/>
<organism evidence="1 2">
    <name type="scientific">Pseudozyma hubeiensis (strain SY62)</name>
    <name type="common">Yeast</name>
    <dbReference type="NCBI Taxonomy" id="1305764"/>
    <lineage>
        <taxon>Eukaryota</taxon>
        <taxon>Fungi</taxon>
        <taxon>Dikarya</taxon>
        <taxon>Basidiomycota</taxon>
        <taxon>Ustilaginomycotina</taxon>
        <taxon>Ustilaginomycetes</taxon>
        <taxon>Ustilaginales</taxon>
        <taxon>Ustilaginaceae</taxon>
        <taxon>Pseudozyma</taxon>
    </lineage>
</organism>
<keyword evidence="2" id="KW-1185">Reference proteome</keyword>
<dbReference type="HOGENOM" id="CLU_1355176_0_0_1"/>
<dbReference type="EMBL" id="DF238799">
    <property type="protein sequence ID" value="GAC95892.1"/>
    <property type="molecule type" value="Genomic_DNA"/>
</dbReference>
<protein>
    <submittedName>
        <fullName evidence="1">Mitochondrion protein</fullName>
    </submittedName>
</protein>
<dbReference type="OrthoDB" id="2552053at2759"/>
<evidence type="ECO:0000313" key="1">
    <source>
        <dbReference type="EMBL" id="GAC95892.1"/>
    </source>
</evidence>
<dbReference type="Proteomes" id="UP000014071">
    <property type="component" value="Unassembled WGS sequence"/>
</dbReference>
<dbReference type="eggNOG" id="ENOG502R3X5">
    <property type="taxonomic scope" value="Eukaryota"/>
</dbReference>
<dbReference type="GeneID" id="24108758"/>
<dbReference type="RefSeq" id="XP_012189479.1">
    <property type="nucleotide sequence ID" value="XM_012334089.1"/>
</dbReference>